<feature type="transmembrane region" description="Helical" evidence="1">
    <location>
        <begin position="6"/>
        <end position="24"/>
    </location>
</feature>
<dbReference type="AlphaFoldDB" id="A0A9W9AMG0"/>
<accession>A0A9W9AMG0</accession>
<dbReference type="EMBL" id="JANVFS010000010">
    <property type="protein sequence ID" value="KAJ4486520.1"/>
    <property type="molecule type" value="Genomic_DNA"/>
</dbReference>
<evidence type="ECO:0000313" key="2">
    <source>
        <dbReference type="EMBL" id="KAJ4486520.1"/>
    </source>
</evidence>
<gene>
    <name evidence="2" type="ORF">C8J55DRAFT_487515</name>
</gene>
<keyword evidence="1" id="KW-1133">Transmembrane helix</keyword>
<sequence length="238" mass="25788">MLSLHNLFILVLIYTSTVAVSFYIQVLQTSATIIGATTGSVVAVHAGSLFVKAGRFWIDIVSGSILFKGSSNCHLLSLTPGATPGPTGNAAQIGAVEINIQETSQITTTEIESAKSLLFKDTLSPASTPIPSSSPSANSSSGNSIYDLSRKAKAIILAVIGIVFVLGTFLVIYLRKQRFIKQRRQIAAFRERLAQIPQEVCQDWEFNQPGAVSQVQRRLLVREVATWVCGRIVLPRKD</sequence>
<reference evidence="2" key="2">
    <citation type="journal article" date="2023" name="Proc. Natl. Acad. Sci. U.S.A.">
        <title>A global phylogenomic analysis of the shiitake genus Lentinula.</title>
        <authorList>
            <person name="Sierra-Patev S."/>
            <person name="Min B."/>
            <person name="Naranjo-Ortiz M."/>
            <person name="Looney B."/>
            <person name="Konkel Z."/>
            <person name="Slot J.C."/>
            <person name="Sakamoto Y."/>
            <person name="Steenwyk J.L."/>
            <person name="Rokas A."/>
            <person name="Carro J."/>
            <person name="Camarero S."/>
            <person name="Ferreira P."/>
            <person name="Molpeceres G."/>
            <person name="Ruiz-Duenas F.J."/>
            <person name="Serrano A."/>
            <person name="Henrissat B."/>
            <person name="Drula E."/>
            <person name="Hughes K.W."/>
            <person name="Mata J.L."/>
            <person name="Ishikawa N.K."/>
            <person name="Vargas-Isla R."/>
            <person name="Ushijima S."/>
            <person name="Smith C.A."/>
            <person name="Donoghue J."/>
            <person name="Ahrendt S."/>
            <person name="Andreopoulos W."/>
            <person name="He G."/>
            <person name="LaButti K."/>
            <person name="Lipzen A."/>
            <person name="Ng V."/>
            <person name="Riley R."/>
            <person name="Sandor L."/>
            <person name="Barry K."/>
            <person name="Martinez A.T."/>
            <person name="Xiao Y."/>
            <person name="Gibbons J.G."/>
            <person name="Terashima K."/>
            <person name="Grigoriev I.V."/>
            <person name="Hibbett D."/>
        </authorList>
    </citation>
    <scope>NUCLEOTIDE SEQUENCE</scope>
    <source>
        <strain evidence="2">Sp2 HRB7682 ss15</strain>
    </source>
</reference>
<name>A0A9W9AMG0_9AGAR</name>
<keyword evidence="1" id="KW-0812">Transmembrane</keyword>
<organism evidence="2 3">
    <name type="scientific">Lentinula lateritia</name>
    <dbReference type="NCBI Taxonomy" id="40482"/>
    <lineage>
        <taxon>Eukaryota</taxon>
        <taxon>Fungi</taxon>
        <taxon>Dikarya</taxon>
        <taxon>Basidiomycota</taxon>
        <taxon>Agaricomycotina</taxon>
        <taxon>Agaricomycetes</taxon>
        <taxon>Agaricomycetidae</taxon>
        <taxon>Agaricales</taxon>
        <taxon>Marasmiineae</taxon>
        <taxon>Omphalotaceae</taxon>
        <taxon>Lentinula</taxon>
    </lineage>
</organism>
<evidence type="ECO:0000256" key="1">
    <source>
        <dbReference type="SAM" id="Phobius"/>
    </source>
</evidence>
<evidence type="ECO:0000313" key="3">
    <source>
        <dbReference type="Proteomes" id="UP001150238"/>
    </source>
</evidence>
<keyword evidence="1" id="KW-0472">Membrane</keyword>
<dbReference type="Proteomes" id="UP001150238">
    <property type="component" value="Unassembled WGS sequence"/>
</dbReference>
<reference evidence="2" key="1">
    <citation type="submission" date="2022-08" db="EMBL/GenBank/DDBJ databases">
        <authorList>
            <consortium name="DOE Joint Genome Institute"/>
            <person name="Min B."/>
            <person name="Riley R."/>
            <person name="Sierra-Patev S."/>
            <person name="Naranjo-Ortiz M."/>
            <person name="Looney B."/>
            <person name="Konkel Z."/>
            <person name="Slot J.C."/>
            <person name="Sakamoto Y."/>
            <person name="Steenwyk J.L."/>
            <person name="Rokas A."/>
            <person name="Carro J."/>
            <person name="Camarero S."/>
            <person name="Ferreira P."/>
            <person name="Molpeceres G."/>
            <person name="Ruiz-Duenas F.J."/>
            <person name="Serrano A."/>
            <person name="Henrissat B."/>
            <person name="Drula E."/>
            <person name="Hughes K.W."/>
            <person name="Mata J.L."/>
            <person name="Ishikawa N.K."/>
            <person name="Vargas-Isla R."/>
            <person name="Ushijima S."/>
            <person name="Smith C.A."/>
            <person name="Ahrendt S."/>
            <person name="Andreopoulos W."/>
            <person name="He G."/>
            <person name="Labutti K."/>
            <person name="Lipzen A."/>
            <person name="Ng V."/>
            <person name="Sandor L."/>
            <person name="Barry K."/>
            <person name="Martinez A.T."/>
            <person name="Xiao Y."/>
            <person name="Gibbons J.G."/>
            <person name="Terashima K."/>
            <person name="Hibbett D.S."/>
            <person name="Grigoriev I.V."/>
        </authorList>
    </citation>
    <scope>NUCLEOTIDE SEQUENCE</scope>
    <source>
        <strain evidence="2">Sp2 HRB7682 ss15</strain>
    </source>
</reference>
<protein>
    <submittedName>
        <fullName evidence="2">Uncharacterized protein</fullName>
    </submittedName>
</protein>
<comment type="caution">
    <text evidence="2">The sequence shown here is derived from an EMBL/GenBank/DDBJ whole genome shotgun (WGS) entry which is preliminary data.</text>
</comment>
<feature type="transmembrane region" description="Helical" evidence="1">
    <location>
        <begin position="154"/>
        <end position="174"/>
    </location>
</feature>
<proteinExistence type="predicted"/>